<dbReference type="SUPFAM" id="SSF110296">
    <property type="entry name" value="Oligoxyloglucan reducing end-specific cellobiohydrolase"/>
    <property type="match status" value="1"/>
</dbReference>
<dbReference type="eggNOG" id="KOG3511">
    <property type="taxonomic scope" value="Eukaryota"/>
</dbReference>
<keyword evidence="2" id="KW-1185">Reference proteome</keyword>
<reference evidence="2" key="1">
    <citation type="journal article" date="2013" name="Science">
        <title>Comparative analysis of bat genomes provides insight into the evolution of flight and immunity.</title>
        <authorList>
            <person name="Zhang G."/>
            <person name="Cowled C."/>
            <person name="Shi Z."/>
            <person name="Huang Z."/>
            <person name="Bishop-Lilly K.A."/>
            <person name="Fang X."/>
            <person name="Wynne J.W."/>
            <person name="Xiong Z."/>
            <person name="Baker M.L."/>
            <person name="Zhao W."/>
            <person name="Tachedjian M."/>
            <person name="Zhu Y."/>
            <person name="Zhou P."/>
            <person name="Jiang X."/>
            <person name="Ng J."/>
            <person name="Yang L."/>
            <person name="Wu L."/>
            <person name="Xiao J."/>
            <person name="Feng Y."/>
            <person name="Chen Y."/>
            <person name="Sun X."/>
            <person name="Zhang Y."/>
            <person name="Marsh G.A."/>
            <person name="Crameri G."/>
            <person name="Broder C.C."/>
            <person name="Frey K.G."/>
            <person name="Wang L.F."/>
            <person name="Wang J."/>
        </authorList>
    </citation>
    <scope>NUCLEOTIDE SEQUENCE [LARGE SCALE GENOMIC DNA]</scope>
</reference>
<evidence type="ECO:0000313" key="1">
    <source>
        <dbReference type="EMBL" id="ELK06532.1"/>
    </source>
</evidence>
<keyword evidence="1" id="KW-0675">Receptor</keyword>
<protein>
    <submittedName>
        <fullName evidence="1">VPS10 domain-containing receptor SorCS2</fullName>
    </submittedName>
</protein>
<accession>L5K5A3</accession>
<dbReference type="PANTHER" id="PTHR12106">
    <property type="entry name" value="SORTILIN RELATED"/>
    <property type="match status" value="1"/>
</dbReference>
<organism evidence="1 2">
    <name type="scientific">Pteropus alecto</name>
    <name type="common">Black flying fox</name>
    <dbReference type="NCBI Taxonomy" id="9402"/>
    <lineage>
        <taxon>Eukaryota</taxon>
        <taxon>Metazoa</taxon>
        <taxon>Chordata</taxon>
        <taxon>Craniata</taxon>
        <taxon>Vertebrata</taxon>
        <taxon>Euteleostomi</taxon>
        <taxon>Mammalia</taxon>
        <taxon>Eutheria</taxon>
        <taxon>Laurasiatheria</taxon>
        <taxon>Chiroptera</taxon>
        <taxon>Yinpterochiroptera</taxon>
        <taxon>Pteropodoidea</taxon>
        <taxon>Pteropodidae</taxon>
        <taxon>Pteropodinae</taxon>
        <taxon>Pteropus</taxon>
    </lineage>
</organism>
<sequence length="116" mass="12766">MLVSSSLGDRDQSLFVSTDEGATFQKQLVPFSVETLIFHPQEEDKALAYTKESKMPPPPLANRLPTRPQIALSPALSLLLHRVVIWGHSLDSESLNAVVSLLTLSKPHKAPGIKRK</sequence>
<dbReference type="InParanoid" id="L5K5A3"/>
<dbReference type="EMBL" id="KB031030">
    <property type="protein sequence ID" value="ELK06532.1"/>
    <property type="molecule type" value="Genomic_DNA"/>
</dbReference>
<dbReference type="STRING" id="9402.L5K5A3"/>
<dbReference type="Proteomes" id="UP000010552">
    <property type="component" value="Unassembled WGS sequence"/>
</dbReference>
<proteinExistence type="predicted"/>
<dbReference type="GO" id="GO:0016020">
    <property type="term" value="C:membrane"/>
    <property type="evidence" value="ECO:0007669"/>
    <property type="project" value="TreeGrafter"/>
</dbReference>
<gene>
    <name evidence="1" type="ORF">PAL_GLEAN10022807</name>
</gene>
<dbReference type="AlphaFoldDB" id="L5K5A3"/>
<dbReference type="PANTHER" id="PTHR12106:SF9">
    <property type="entry name" value="VPS10 DOMAIN-CONTAINING RECEPTOR SORCS2"/>
    <property type="match status" value="1"/>
</dbReference>
<name>L5K5A3_PTEAL</name>
<evidence type="ECO:0000313" key="2">
    <source>
        <dbReference type="Proteomes" id="UP000010552"/>
    </source>
</evidence>
<dbReference type="InterPro" id="IPR050310">
    <property type="entry name" value="VPS10-sortilin"/>
</dbReference>